<keyword evidence="3" id="KW-1185">Reference proteome</keyword>
<dbReference type="AlphaFoldDB" id="A0A346Y5P0"/>
<dbReference type="Proteomes" id="UP000264006">
    <property type="component" value="Plasmid pEDY32-46I"/>
</dbReference>
<evidence type="ECO:0000313" key="2">
    <source>
        <dbReference type="EMBL" id="AXV09787.1"/>
    </source>
</evidence>
<dbReference type="EMBL" id="CP031166">
    <property type="protein sequence ID" value="AXV09787.1"/>
    <property type="molecule type" value="Genomic_DNA"/>
</dbReference>
<reference evidence="2 3" key="1">
    <citation type="submission" date="2018-09" db="EMBL/GenBank/DDBJ databases">
        <title>Complete genome sequence of Euzebya sp. DY32-46 isolated from seawater of Pacific Ocean.</title>
        <authorList>
            <person name="Xu L."/>
            <person name="Wu Y.-H."/>
            <person name="Xu X.-W."/>
        </authorList>
    </citation>
    <scope>NUCLEOTIDE SEQUENCE [LARGE SCALE GENOMIC DNA]</scope>
    <source>
        <strain evidence="2 3">DY32-46</strain>
        <plasmid evidence="3">pedy32-46i</plasmid>
    </source>
</reference>
<sequence length="75" mass="8334">MDDVMVEVPAAVFWKAYHAVADFCAGDLEDDMDQVLDVVAQLQAAGRALDRWVGQRGEPVPPSPWPDGVRTRWLP</sequence>
<geneLocation type="plasmid" evidence="3">
    <name>pedy32-46i</name>
</geneLocation>
<organism evidence="2 3">
    <name type="scientific">Euzebya pacifica</name>
    <dbReference type="NCBI Taxonomy" id="1608957"/>
    <lineage>
        <taxon>Bacteria</taxon>
        <taxon>Bacillati</taxon>
        <taxon>Actinomycetota</taxon>
        <taxon>Nitriliruptoria</taxon>
        <taxon>Euzebyales</taxon>
    </lineage>
</organism>
<gene>
    <name evidence="2" type="ORF">DVS28_b0017</name>
</gene>
<accession>A0A346Y5P0</accession>
<feature type="region of interest" description="Disordered" evidence="1">
    <location>
        <begin position="54"/>
        <end position="75"/>
    </location>
</feature>
<proteinExistence type="predicted"/>
<evidence type="ECO:0000256" key="1">
    <source>
        <dbReference type="SAM" id="MobiDB-lite"/>
    </source>
</evidence>
<evidence type="ECO:0000313" key="3">
    <source>
        <dbReference type="Proteomes" id="UP000264006"/>
    </source>
</evidence>
<name>A0A346Y5P0_9ACTN</name>
<protein>
    <submittedName>
        <fullName evidence="2">Uncharacterized protein</fullName>
    </submittedName>
</protein>
<dbReference type="KEGG" id="euz:DVS28_b0017"/>
<keyword evidence="2" id="KW-0614">Plasmid</keyword>